<dbReference type="GO" id="GO:0000278">
    <property type="term" value="P:mitotic cell cycle"/>
    <property type="evidence" value="ECO:0007669"/>
    <property type="project" value="TreeGrafter"/>
</dbReference>
<dbReference type="GeneTree" id="ENSGT00390000018842"/>
<dbReference type="FunFam" id="3.40.50.10190:FF:000053">
    <property type="entry name" value="Microcephalin"/>
    <property type="match status" value="1"/>
</dbReference>
<dbReference type="Bgee" id="ENSMFAG00000043546">
    <property type="expression patterns" value="Expressed in lung and 13 other cell types or tissues"/>
</dbReference>
<dbReference type="InterPro" id="IPR029504">
    <property type="entry name" value="Microcephalin_mammal"/>
</dbReference>
<keyword evidence="12" id="KW-1185">Reference proteome</keyword>
<dbReference type="PROSITE" id="PS50172">
    <property type="entry name" value="BRCT"/>
    <property type="match status" value="3"/>
</dbReference>
<dbReference type="GO" id="GO:0021987">
    <property type="term" value="P:cerebral cortex development"/>
    <property type="evidence" value="ECO:0007669"/>
    <property type="project" value="InterPro"/>
</dbReference>
<comment type="subunit">
    <text evidence="8">Interacts with CDC27 and maybe other components of the APC/C complex. Interacts with histone variant H2AX under DNA damage conditions.</text>
</comment>
<evidence type="ECO:0000313" key="12">
    <source>
        <dbReference type="Proteomes" id="UP000233100"/>
    </source>
</evidence>
<evidence type="ECO:0000256" key="1">
    <source>
        <dbReference type="ARBA" id="ARBA00004300"/>
    </source>
</evidence>
<dbReference type="GO" id="GO:0010468">
    <property type="term" value="P:regulation of gene expression"/>
    <property type="evidence" value="ECO:0007669"/>
    <property type="project" value="UniProtKB-ARBA"/>
</dbReference>
<dbReference type="Gene3D" id="3.40.50.10190">
    <property type="entry name" value="BRCT domain"/>
    <property type="match status" value="3"/>
</dbReference>
<reference evidence="11" key="2">
    <citation type="submission" date="2025-08" db="UniProtKB">
        <authorList>
            <consortium name="Ensembl"/>
        </authorList>
    </citation>
    <scope>IDENTIFICATION</scope>
</reference>
<dbReference type="AlphaFoldDB" id="A0A2K5VGL4"/>
<evidence type="ECO:0000256" key="9">
    <source>
        <dbReference type="SAM" id="MobiDB-lite"/>
    </source>
</evidence>
<evidence type="ECO:0000256" key="7">
    <source>
        <dbReference type="ARBA" id="ARBA00025455"/>
    </source>
</evidence>
<evidence type="ECO:0000256" key="6">
    <source>
        <dbReference type="ARBA" id="ARBA00023212"/>
    </source>
</evidence>
<dbReference type="CDD" id="cd17751">
    <property type="entry name" value="BRCT_microcephalin_rpt3"/>
    <property type="match status" value="1"/>
</dbReference>
<dbReference type="InterPro" id="IPR001357">
    <property type="entry name" value="BRCT_dom"/>
</dbReference>
<evidence type="ECO:0000256" key="2">
    <source>
        <dbReference type="ARBA" id="ARBA00017027"/>
    </source>
</evidence>
<dbReference type="CDD" id="cd17736">
    <property type="entry name" value="BRCT_microcephalin_rpt2"/>
    <property type="match status" value="1"/>
</dbReference>
<feature type="compositionally biased region" description="Basic and acidic residues" evidence="9">
    <location>
        <begin position="586"/>
        <end position="608"/>
    </location>
</feature>
<accession>A0A2K5VGL4</accession>
<feature type="domain" description="BRCT" evidence="10">
    <location>
        <begin position="758"/>
        <end position="840"/>
    </location>
</feature>
<feature type="domain" description="BRCT" evidence="10">
    <location>
        <begin position="679"/>
        <end position="737"/>
    </location>
</feature>
<dbReference type="GO" id="GO:0005813">
    <property type="term" value="C:centrosome"/>
    <property type="evidence" value="ECO:0007669"/>
    <property type="project" value="UniProtKB-SubCell"/>
</dbReference>
<gene>
    <name evidence="11" type="primary">MCPH1</name>
</gene>
<reference evidence="11" key="3">
    <citation type="submission" date="2025-09" db="UniProtKB">
        <authorList>
            <consortium name="Ensembl"/>
        </authorList>
    </citation>
    <scope>IDENTIFICATION</scope>
</reference>
<dbReference type="FunFam" id="3.40.50.10190:FF:000055">
    <property type="entry name" value="Microcephalin"/>
    <property type="match status" value="1"/>
</dbReference>
<feature type="region of interest" description="Disordered" evidence="9">
    <location>
        <begin position="346"/>
        <end position="375"/>
    </location>
</feature>
<organism evidence="11 12">
    <name type="scientific">Macaca fascicularis</name>
    <name type="common">Crab-eating macaque</name>
    <name type="synonym">Cynomolgus monkey</name>
    <dbReference type="NCBI Taxonomy" id="9541"/>
    <lineage>
        <taxon>Eukaryota</taxon>
        <taxon>Metazoa</taxon>
        <taxon>Chordata</taxon>
        <taxon>Craniata</taxon>
        <taxon>Vertebrata</taxon>
        <taxon>Euteleostomi</taxon>
        <taxon>Mammalia</taxon>
        <taxon>Eutheria</taxon>
        <taxon>Euarchontoglires</taxon>
        <taxon>Primates</taxon>
        <taxon>Haplorrhini</taxon>
        <taxon>Catarrhini</taxon>
        <taxon>Cercopithecidae</taxon>
        <taxon>Cercopithecinae</taxon>
        <taxon>Macaca</taxon>
    </lineage>
</organism>
<dbReference type="Ensembl" id="ENSMFAT00000032007.2">
    <property type="protein sequence ID" value="ENSMFAP00000023871.2"/>
    <property type="gene ID" value="ENSMFAG00000043546.2"/>
</dbReference>
<proteinExistence type="predicted"/>
<evidence type="ECO:0000259" key="10">
    <source>
        <dbReference type="PROSITE" id="PS50172"/>
    </source>
</evidence>
<dbReference type="Proteomes" id="UP000233100">
    <property type="component" value="Chromosome 8"/>
</dbReference>
<reference evidence="11 12" key="1">
    <citation type="submission" date="2013-03" db="EMBL/GenBank/DDBJ databases">
        <authorList>
            <person name="Warren W."/>
            <person name="Wilson R.K."/>
        </authorList>
    </citation>
    <scope>NUCLEOTIDE SEQUENCE</scope>
</reference>
<evidence type="ECO:0000313" key="11">
    <source>
        <dbReference type="Ensembl" id="ENSMFAP00000023871.2"/>
    </source>
</evidence>
<evidence type="ECO:0000256" key="4">
    <source>
        <dbReference type="ARBA" id="ARBA00022553"/>
    </source>
</evidence>
<protein>
    <recommendedName>
        <fullName evidence="2">Microcephalin</fullName>
    </recommendedName>
</protein>
<keyword evidence="3" id="KW-0963">Cytoplasm</keyword>
<evidence type="ECO:0000256" key="8">
    <source>
        <dbReference type="ARBA" id="ARBA00026061"/>
    </source>
</evidence>
<comment type="function">
    <text evidence="7">Implicated in chromosome condensation and DNA damage induced cellular responses. May play a role in neurogenesis and regulation of the size of the cerebral cortex.</text>
</comment>
<dbReference type="FunFam" id="3.40.50.10190:FF:000047">
    <property type="entry name" value="Microcephalin"/>
    <property type="match status" value="1"/>
</dbReference>
<keyword evidence="4" id="KW-0597">Phosphoprotein</keyword>
<dbReference type="InterPro" id="IPR036420">
    <property type="entry name" value="BRCT_dom_sf"/>
</dbReference>
<keyword evidence="5" id="KW-0677">Repeat</keyword>
<dbReference type="CDD" id="cd17716">
    <property type="entry name" value="BRCT_microcephalin_rpt1"/>
    <property type="match status" value="1"/>
</dbReference>
<dbReference type="PANTHER" id="PTHR14625:SF3">
    <property type="entry name" value="MICROCEPHALIN"/>
    <property type="match status" value="1"/>
</dbReference>
<name>A0A2K5VGL4_MACFA</name>
<comment type="subcellular location">
    <subcellularLocation>
        <location evidence="1">Cytoplasm</location>
        <location evidence="1">Cytoskeleton</location>
        <location evidence="1">Microtubule organizing center</location>
        <location evidence="1">Centrosome</location>
    </subcellularLocation>
</comment>
<dbReference type="PANTHER" id="PTHR14625">
    <property type="entry name" value="MICROCEPHALIN"/>
    <property type="match status" value="1"/>
</dbReference>
<dbReference type="Pfam" id="PF12258">
    <property type="entry name" value="Microcephalin"/>
    <property type="match status" value="1"/>
</dbReference>
<feature type="domain" description="BRCT" evidence="10">
    <location>
        <begin position="1"/>
        <end position="93"/>
    </location>
</feature>
<feature type="region of interest" description="Disordered" evidence="9">
    <location>
        <begin position="563"/>
        <end position="621"/>
    </location>
</feature>
<feature type="compositionally biased region" description="Basic residues" evidence="9">
    <location>
        <begin position="346"/>
        <end position="359"/>
    </location>
</feature>
<feature type="region of interest" description="Disordered" evidence="9">
    <location>
        <begin position="418"/>
        <end position="443"/>
    </location>
</feature>
<keyword evidence="6" id="KW-0206">Cytoskeleton</keyword>
<sequence>MAAPILKDVVAYVEVWSSNGTENYSKTFTTQLVDMGAKVSKTFNKQVTHVIFKDGYQSTWDKARKRGVKLVSVLWVEKCRTAGAHIDESLFPAANTNEHLPSLIKKKRKCMQPKDFNFKTPENDKRFQKKFEKMAKELQRQKTSLDDDVPILLFESNGSLTYSPTIKINSSHHSAMEKRLQEMKERRENLSPTSSQMIQQSHDNPSNSLCEAPLNISHDTLCSDESIAGGLHSSFDDLCGNSECGNQERKLGGSINDTKSDMCISSLVLKTNNTHLSPSFAHLDKSSPQKFLSNLSKEEINLQRNIVGKIVTPDQKQAAGMSQETFEEKYRLSPTLSSTKGHLLIHSRPRSSSVKRKRVSYGFHSPPKEKCKRKRSIRRSIMPRLQLCRSEGSLQCMAGPALEALGCGESSYDDYFSPDNLKERNSENLPPKSQLPSNPAQFSCRSLSKKERTSIFEMSDFSCVGKKPRTVDITSFTAKTICSPQKTASGEGCATFSCVTSEESSAPEETLRYCRQAGPQQKEDAWPEGNGFSYTIEDPALPKGHDGDLTPFEGILEEVKEAVGLKSTQDKGTTSKISNSSEGEAPSEHEPRSVVDCNVERSAEDKENLPGGYSGSVKNRPTRRDILDGSCDSFKDLIKPHEELKKSGKGKKPTRTLVMTSMPSEKQNVVIQVVDKLKGFSIAPDVCETTTHVLSGKPLRTLNVLLGIARGCWVLSYDWVLWSLESGHWISEEPFELSIHFPAAPLCRRECHLSAGPYRGTLFADQPVMFVSPASSPPVAKLCELVHLCGGRVSQVPRQASIVIGPYSGKKKATVKYLSEKWVLDSITQHKVCASENYLLPQ</sequence>
<feature type="compositionally biased region" description="Polar residues" evidence="9">
    <location>
        <begin position="566"/>
        <end position="582"/>
    </location>
</feature>
<dbReference type="SUPFAM" id="SSF52113">
    <property type="entry name" value="BRCT domain"/>
    <property type="match status" value="3"/>
</dbReference>
<evidence type="ECO:0000256" key="3">
    <source>
        <dbReference type="ARBA" id="ARBA00022490"/>
    </source>
</evidence>
<dbReference type="Pfam" id="PF12738">
    <property type="entry name" value="PTCB-BRCT"/>
    <property type="match status" value="1"/>
</dbReference>
<dbReference type="SMART" id="SM00292">
    <property type="entry name" value="BRCT"/>
    <property type="match status" value="3"/>
</dbReference>
<evidence type="ECO:0000256" key="5">
    <source>
        <dbReference type="ARBA" id="ARBA00022737"/>
    </source>
</evidence>
<feature type="compositionally biased region" description="Polar residues" evidence="9">
    <location>
        <begin position="434"/>
        <end position="443"/>
    </location>
</feature>
<dbReference type="VEuPathDB" id="HostDB:ENSMFAG00000043546"/>
<dbReference type="InterPro" id="IPR022047">
    <property type="entry name" value="Microcephalin-like"/>
</dbReference>